<feature type="region of interest" description="Disordered" evidence="2">
    <location>
        <begin position="1161"/>
        <end position="1187"/>
    </location>
</feature>
<feature type="compositionally biased region" description="Basic residues" evidence="2">
    <location>
        <begin position="89"/>
        <end position="103"/>
    </location>
</feature>
<feature type="compositionally biased region" description="Low complexity" evidence="2">
    <location>
        <begin position="1793"/>
        <end position="1811"/>
    </location>
</feature>
<feature type="compositionally biased region" description="Low complexity" evidence="2">
    <location>
        <begin position="739"/>
        <end position="754"/>
    </location>
</feature>
<evidence type="ECO:0000313" key="4">
    <source>
        <dbReference type="Proteomes" id="UP000007259"/>
    </source>
</evidence>
<feature type="compositionally biased region" description="Polar residues" evidence="2">
    <location>
        <begin position="1128"/>
        <end position="1138"/>
    </location>
</feature>
<dbReference type="GeneID" id="13454759"/>
<feature type="compositionally biased region" description="Polar residues" evidence="2">
    <location>
        <begin position="477"/>
        <end position="488"/>
    </location>
</feature>
<evidence type="ECO:0000256" key="2">
    <source>
        <dbReference type="SAM" id="MobiDB-lite"/>
    </source>
</evidence>
<dbReference type="PhylomeDB" id="E9AN85"/>
<feature type="compositionally biased region" description="Low complexity" evidence="2">
    <location>
        <begin position="50"/>
        <end position="62"/>
    </location>
</feature>
<dbReference type="RefSeq" id="XP_003872913.1">
    <property type="nucleotide sequence ID" value="XM_003872864.1"/>
</dbReference>
<feature type="region of interest" description="Disordered" evidence="2">
    <location>
        <begin position="1320"/>
        <end position="1353"/>
    </location>
</feature>
<feature type="region of interest" description="Disordered" evidence="2">
    <location>
        <begin position="465"/>
        <end position="602"/>
    </location>
</feature>
<protein>
    <submittedName>
        <fullName evidence="3">Uncharacterized protein</fullName>
    </submittedName>
</protein>
<feature type="compositionally biased region" description="Polar residues" evidence="2">
    <location>
        <begin position="571"/>
        <end position="583"/>
    </location>
</feature>
<feature type="compositionally biased region" description="Acidic residues" evidence="2">
    <location>
        <begin position="1336"/>
        <end position="1348"/>
    </location>
</feature>
<evidence type="ECO:0000313" key="3">
    <source>
        <dbReference type="EMBL" id="CBZ24391.1"/>
    </source>
</evidence>
<dbReference type="OMA" id="HWPAPHY"/>
<feature type="compositionally biased region" description="Low complexity" evidence="2">
    <location>
        <begin position="1870"/>
        <end position="1895"/>
    </location>
</feature>
<feature type="region of interest" description="Disordered" evidence="2">
    <location>
        <begin position="1793"/>
        <end position="1813"/>
    </location>
</feature>
<feature type="compositionally biased region" description="Basic and acidic residues" evidence="2">
    <location>
        <begin position="513"/>
        <end position="527"/>
    </location>
</feature>
<dbReference type="KEGG" id="lmi:LMXM_10_0750"/>
<feature type="compositionally biased region" description="Low complexity" evidence="2">
    <location>
        <begin position="770"/>
        <end position="779"/>
    </location>
</feature>
<feature type="compositionally biased region" description="Polar residues" evidence="2">
    <location>
        <begin position="1163"/>
        <end position="1181"/>
    </location>
</feature>
<feature type="region of interest" description="Disordered" evidence="2">
    <location>
        <begin position="826"/>
        <end position="853"/>
    </location>
</feature>
<feature type="compositionally biased region" description="Polar residues" evidence="2">
    <location>
        <begin position="1439"/>
        <end position="1451"/>
    </location>
</feature>
<feature type="region of interest" description="Disordered" evidence="2">
    <location>
        <begin position="1123"/>
        <end position="1143"/>
    </location>
</feature>
<reference evidence="3 4" key="1">
    <citation type="journal article" date="2011" name="Genome Res.">
        <title>Chromosome and gene copy number variation allow major structural change between species and strains of Leishmania.</title>
        <authorList>
            <person name="Rogers M.B."/>
            <person name="Hilley J.D."/>
            <person name="Dickens N.J."/>
            <person name="Wilkes J."/>
            <person name="Bates P.A."/>
            <person name="Depledge D.P."/>
            <person name="Harris D."/>
            <person name="Her Y."/>
            <person name="Herzyk P."/>
            <person name="Imamura H."/>
            <person name="Otto T.D."/>
            <person name="Sanders M."/>
            <person name="Seeger K."/>
            <person name="Dujardin J.C."/>
            <person name="Berriman M."/>
            <person name="Smith D.F."/>
            <person name="Hertz-Fowler C."/>
            <person name="Mottram J.C."/>
        </authorList>
    </citation>
    <scope>NUCLEOTIDE SEQUENCE [LARGE SCALE GENOMIC DNA]</scope>
    <source>
        <strain evidence="3 4">MHOM/GT/2001/U1103</strain>
    </source>
</reference>
<feature type="coiled-coil region" evidence="1">
    <location>
        <begin position="1597"/>
        <end position="1626"/>
    </location>
</feature>
<keyword evidence="4" id="KW-1185">Reference proteome</keyword>
<feature type="compositionally biased region" description="Basic and acidic residues" evidence="2">
    <location>
        <begin position="1898"/>
        <end position="1910"/>
    </location>
</feature>
<feature type="compositionally biased region" description="Low complexity" evidence="2">
    <location>
        <begin position="181"/>
        <end position="240"/>
    </location>
</feature>
<sequence length="1946" mass="204540">MNRAFLSDLAWHISLHPSCRAELRRHWPAPHYHRTTRDIEEAEERPRCQAPGASPPVAAVAGQDESKKSSGGGGGVFNPFETFSLRLKRKRKEPVKAGCRSRRGGAALPGQQQTQKDASQAKAKRRICSKSPSLNSTTSAAHVVVGVQRTTSSASSLTRARKLSSSLVVTANPAAAAAAKTKAKGATSSTHAAGATTAAVHKSKSTSAPEESSSALASSRVKVVAAAHPAPSPLANASPSQRTGSAAAKSVSLPLTRAAAAATVKKAAVATAKKESDEVPTSVANDSPSAAAATSKGDHNKPKSVHVDANDTKRKTVRSSAAATTTGGPSSGSAATQKKKAARNSSSTIGSVAADSDNGSERPGYIRDPLNIRLPHSPPYRGRQAASRNGHRPVHVTIRWSGARQRRRRFFAQYPALAQPENAMYLQQWIRLAGPSSSLGGREAAVDAGAYDGKQYGGAKEKVPHQDFAPPRVPGSVNFSDAATTVGRSTPRPPSAMTGAFLSDTTPRADAPLQKEQKLCSSDREAGDPTTTTAATGRRASPSSTPGRAAARSQARMRGESEDEEAALSVVPSNASINDSNSGALPARPFSRHPPLKGTTILSQSTNTAARTAALSISGSELPTPSSADNFSANLHSVVRRRNSLFIIRSPAQDCADEAATYGSYYYSRQVVVAGNSCNPFGTMGPVGPHSLRGSLGGVASARGPNRLHVTYVTANTCSTARTWSTHHHSLNRSTDRGSSPNQPSSLAPANPSASQSMASALSCALLSPHVPQQKQQQQKGGGPRDVVDTQRPCPLNTSSRSFSDPRPSGKVWINLDSPTLVNSVTPTTGAGDGGGAHAGSAFSATQSPLPSVTSTPLYASAAAEPKIMMRSATIREAAAANPGRGKDTPPPLNVKTVMVQRHRSFLLRRQQQQEHSSPSSVAAGCDTGPCPYFPHENSSAASAAGTVAFSPPTAHGASNPSCSDFQHRHQKLQQWSLISAPQQHSHTEVPTTNQLSAESSLHLFATGEGGDDYSNAAYCSHASSVQLTQQYLASPPQLMPCSMAPLTRRDSKRDLQARSLWHPAYTEARLYAPSESTAWLENNSFATFTATPAMSTVWGHGTSTGPHASYLGNSNNFIFSEPATPPCRTQQRSSSGLVPSHQRMSSCSLASTSLLSHPPLQTPSLGTIGSTFPQGAQRTSLGLPRSPYLATSTATPTAAAPQVFCKYQRPECQRRRSRFPPPLPGARCPGMAGRLAFDAHRAAVRSGAIAEAEECSYYLSHERCTSARAMPGTSLTTPHHRSTARQSSPSPSPPPSGSPLCVVSLADCHANFLQNAASASTAGDGRNAKARWDEGQEESDEMGDEHEDTTFGTPRFLFHIPRCCDDPYHRDEEALEMLSITTTSSCAFGAGLDGLRWQDWMPSSPVEAGEVMLRTVEQAAAATATEAAASTHARDSSRLSTIASSKTRGTQDALGSDQAEAVAGAKAHAVDSSVTGSAAAAGLGAPNSTIAASSRQTLGVFADGGKVVSTDIAAPRNSEDLVCVTYRAMDNASAGGSGEGTTDLFATSLANGSGCYDSLLQRCHLQDSLTGISSDFNNGLNAPGSGKRPFITEWIVSKLQKRIEKKKQKMQRKQLVREAEAAESVGMGNPLQFLLDGGSELLPSFTEAPRAHSRASSLSDYSDAGPPCSSYGSRCLLCSSPMKPTGAMAAQQHRQRLAYLAAAYQTELVIHEQKRRETEENRRGLEALVRRYRANMTPAAAAAGYYYKAHVLTSPTILRPHAQPQKEPFVTLSLKPTTTNAAAAAKAEYTISDGSSNGVNPSGSSSYSIGSEEHAGDAAVGGHLAMSFWSPRIPEQGSATLSLPPLTHTSKAGKEHSSRGSQQHGKSAGGAHVNATAAASSSAAAKRKSSGAAAPERQPHSKRELRESKALTMASMVEAERMRVALDTVKTKKQAIESWIFGLRL</sequence>
<name>E9AN85_LEIMU</name>
<evidence type="ECO:0000256" key="1">
    <source>
        <dbReference type="SAM" id="Coils"/>
    </source>
</evidence>
<keyword evidence="1" id="KW-0175">Coiled coil</keyword>
<feature type="region of interest" description="Disordered" evidence="2">
    <location>
        <begin position="37"/>
        <end position="75"/>
    </location>
</feature>
<feature type="region of interest" description="Disordered" evidence="2">
    <location>
        <begin position="1840"/>
        <end position="1910"/>
    </location>
</feature>
<proteinExistence type="predicted"/>
<organism evidence="3 4">
    <name type="scientific">Leishmania mexicana (strain MHOM/GT/2001/U1103)</name>
    <dbReference type="NCBI Taxonomy" id="929439"/>
    <lineage>
        <taxon>Eukaryota</taxon>
        <taxon>Discoba</taxon>
        <taxon>Euglenozoa</taxon>
        <taxon>Kinetoplastea</taxon>
        <taxon>Metakinetoplastina</taxon>
        <taxon>Trypanosomatida</taxon>
        <taxon>Trypanosomatidae</taxon>
        <taxon>Leishmaniinae</taxon>
        <taxon>Leishmania</taxon>
    </lineage>
</organism>
<dbReference type="VEuPathDB" id="TriTrypDB:LmxM.10.0750"/>
<feature type="coiled-coil region" evidence="1">
    <location>
        <begin position="1702"/>
        <end position="1736"/>
    </location>
</feature>
<feature type="region of interest" description="Disordered" evidence="2">
    <location>
        <begin position="272"/>
        <end position="394"/>
    </location>
</feature>
<feature type="compositionally biased region" description="Basic and acidic residues" evidence="2">
    <location>
        <begin position="37"/>
        <end position="47"/>
    </location>
</feature>
<feature type="compositionally biased region" description="Basic and acidic residues" evidence="2">
    <location>
        <begin position="296"/>
        <end position="314"/>
    </location>
</feature>
<accession>E9AN85</accession>
<dbReference type="EMBL" id="FR799563">
    <property type="protein sequence ID" value="CBZ24391.1"/>
    <property type="molecule type" value="Genomic_DNA"/>
</dbReference>
<feature type="region of interest" description="Disordered" evidence="2">
    <location>
        <begin position="1270"/>
        <end position="1299"/>
    </location>
</feature>
<gene>
    <name evidence="3" type="ORF">LMXM_10_0750</name>
</gene>
<feature type="compositionally biased region" description="Polar residues" evidence="2">
    <location>
        <begin position="318"/>
        <end position="336"/>
    </location>
</feature>
<feature type="region of interest" description="Disordered" evidence="2">
    <location>
        <begin position="725"/>
        <end position="754"/>
    </location>
</feature>
<feature type="region of interest" description="Disordered" evidence="2">
    <location>
        <begin position="181"/>
        <end position="251"/>
    </location>
</feature>
<feature type="compositionally biased region" description="Low complexity" evidence="2">
    <location>
        <begin position="528"/>
        <end position="545"/>
    </location>
</feature>
<feature type="region of interest" description="Disordered" evidence="2">
    <location>
        <begin position="770"/>
        <end position="810"/>
    </location>
</feature>
<feature type="region of interest" description="Disordered" evidence="2">
    <location>
        <begin position="1425"/>
        <end position="1458"/>
    </location>
</feature>
<dbReference type="Proteomes" id="UP000007259">
    <property type="component" value="Chromosome 10"/>
</dbReference>
<dbReference type="OrthoDB" id="267705at2759"/>
<feature type="region of interest" description="Disordered" evidence="2">
    <location>
        <begin position="89"/>
        <end position="134"/>
    </location>
</feature>